<dbReference type="InterPro" id="IPR012791">
    <property type="entry name" value="3-oxoacid_CoA-transf_B"/>
</dbReference>
<evidence type="ECO:0000313" key="4">
    <source>
        <dbReference type="Proteomes" id="UP000237889"/>
    </source>
</evidence>
<dbReference type="KEGG" id="phr:C6569_20920"/>
<accession>A0A2S0NH02</accession>
<sequence>MAWTRDQMAARAAKELRDGFYVNLGIGIPTLVSNHIPAGMSVQLQSENGMLGMGPFPFEGEEDPDLINAGKQTITELPTTSYFSSSDSFAMIRGGHIDLSILGAMQVAENGDLANWMIPGKMVKGMGGAMDLVAGVKKVVVVMEHSAKDGPKLLKRCNLPLTGAGVVDLVITDLGVFAIDKKGGGGMTLLEIAEGVTLDEIKANTEASFAVAPGLAAAA</sequence>
<comment type="similarity">
    <text evidence="1">Belongs to the 3-oxoacid CoA-transferase subunit B family.</text>
</comment>
<dbReference type="GO" id="GO:0008410">
    <property type="term" value="F:CoA-transferase activity"/>
    <property type="evidence" value="ECO:0007669"/>
    <property type="project" value="InterPro"/>
</dbReference>
<evidence type="ECO:0000256" key="2">
    <source>
        <dbReference type="ARBA" id="ARBA00022679"/>
    </source>
</evidence>
<dbReference type="NCBIfam" id="TIGR02428">
    <property type="entry name" value="pcaJ_scoB_fam"/>
    <property type="match status" value="1"/>
</dbReference>
<dbReference type="FunFam" id="3.40.1080.10:FF:000001">
    <property type="entry name" value="Succinyl-coa:3-ketoacid-coenzyme a transferase subunit b"/>
    <property type="match status" value="1"/>
</dbReference>
<dbReference type="Pfam" id="PF01144">
    <property type="entry name" value="CoA_trans"/>
    <property type="match status" value="1"/>
</dbReference>
<evidence type="ECO:0000256" key="1">
    <source>
        <dbReference type="ARBA" id="ARBA00007047"/>
    </source>
</evidence>
<protein>
    <submittedName>
        <fullName evidence="3">Succinyl-CoA--3-ketoacid-CoA transferase</fullName>
    </submittedName>
</protein>
<dbReference type="InterPro" id="IPR037171">
    <property type="entry name" value="NagB/RpiA_transferase-like"/>
</dbReference>
<dbReference type="OrthoDB" id="9778604at2"/>
<dbReference type="PANTHER" id="PTHR13707">
    <property type="entry name" value="KETOACID-COENZYME A TRANSFERASE"/>
    <property type="match status" value="1"/>
</dbReference>
<evidence type="ECO:0000313" key="3">
    <source>
        <dbReference type="EMBL" id="AVO47306.1"/>
    </source>
</evidence>
<dbReference type="RefSeq" id="WP_106750676.1">
    <property type="nucleotide sequence ID" value="NZ_CP027668.1"/>
</dbReference>
<dbReference type="PANTHER" id="PTHR13707:SF57">
    <property type="entry name" value="SUCCINYL-COA:3-KETOACID COENZYME A TRANSFERASE SUBUNIT B-RELATED"/>
    <property type="match status" value="1"/>
</dbReference>
<dbReference type="SUPFAM" id="SSF100950">
    <property type="entry name" value="NagB/RpiA/CoA transferase-like"/>
    <property type="match status" value="1"/>
</dbReference>
<keyword evidence="2 3" id="KW-0808">Transferase</keyword>
<dbReference type="EMBL" id="CP027668">
    <property type="protein sequence ID" value="AVO47306.1"/>
    <property type="molecule type" value="Genomic_DNA"/>
</dbReference>
<dbReference type="InterPro" id="IPR004165">
    <property type="entry name" value="CoA_trans_fam_I"/>
</dbReference>
<keyword evidence="4" id="KW-1185">Reference proteome</keyword>
<reference evidence="3 4" key="1">
    <citation type="submission" date="2018-03" db="EMBL/GenBank/DDBJ databases">
        <title>Genome sequencing of Phreatobacter sp.</title>
        <authorList>
            <person name="Kim S.-J."/>
            <person name="Heo J."/>
            <person name="Kwon S.-W."/>
        </authorList>
    </citation>
    <scope>NUCLEOTIDE SEQUENCE [LARGE SCALE GENOMIC DNA]</scope>
    <source>
        <strain evidence="3 4">S-12</strain>
    </source>
</reference>
<dbReference type="Gene3D" id="3.40.1080.10">
    <property type="entry name" value="Glutaconate Coenzyme A-transferase"/>
    <property type="match status" value="1"/>
</dbReference>
<dbReference type="SMART" id="SM00882">
    <property type="entry name" value="CoA_trans"/>
    <property type="match status" value="1"/>
</dbReference>
<proteinExistence type="inferred from homology"/>
<dbReference type="Proteomes" id="UP000237889">
    <property type="component" value="Chromosome"/>
</dbReference>
<dbReference type="AlphaFoldDB" id="A0A2S0NH02"/>
<organism evidence="3 4">
    <name type="scientific">Phreatobacter cathodiphilus</name>
    <dbReference type="NCBI Taxonomy" id="1868589"/>
    <lineage>
        <taxon>Bacteria</taxon>
        <taxon>Pseudomonadati</taxon>
        <taxon>Pseudomonadota</taxon>
        <taxon>Alphaproteobacteria</taxon>
        <taxon>Hyphomicrobiales</taxon>
        <taxon>Phreatobacteraceae</taxon>
        <taxon>Phreatobacter</taxon>
    </lineage>
</organism>
<name>A0A2S0NH02_9HYPH</name>
<gene>
    <name evidence="3" type="ORF">C6569_20920</name>
</gene>